<dbReference type="PROSITE" id="PS50075">
    <property type="entry name" value="CARRIER"/>
    <property type="match status" value="1"/>
</dbReference>
<evidence type="ECO:0000313" key="2">
    <source>
        <dbReference type="EMBL" id="MFA1538190.1"/>
    </source>
</evidence>
<sequence>MQGRGDHGARRPVLLVLDYPGRRDEDRIADMNLESMGFDVRSLLAEPFVRAPTAAAYAAELVDRFGPFPAETTAVLAYCMAAPIAQEVAAAISVDRPPVPLVLFDGEPATAAAVHEQYLVTANQVASQSGTGSPETVDPARLEELLSTSPEAAVAVLRSSLLDLVPAALANGGTGPEAAAIAEKVADFYLDWLVHLVAAHKASWTAFGGEVFHVMSRDHGYDGDWPGAAGTERARVDVPRPQLLTNPATREITGTWLARIVRERDRATAATRVPARRAGGEDMADRGGAGSHRVVVNAEGRGGIWPSAKAIPPGWTATGFVGTRDECLGEAARLPQEISSGRDGTDGTDAPATAGRSTVLEMLERTVRKYPDHPAVSDDDSTLTYTDLWNQARAFGERLRARGMGEGDRVAIHLRRGVPAIVSMVGVLMAGAAYAAVDSRYPDARRDLMIVNSRPALVVTEADKAAELRVLGLPVLEWTDAEAPEDPGPLPGVRPGHVATVLFTSGSTGTPKAILLSHGNLRYFAENPGLPPLSPADRTGHVSSLSFDALHFEIWCSFAHGAEVVVLPSMADLIADDLQRQLRRRRITALLAPTMALNHVVYEDRDAFAALRVLHTGGDVVQPAACRELLAGSFSGEFTNLYGPAEGTTACLAHPVREVADGAASVPVGRPLPGAEVYVLGPDLDECPAGVTGELHIGGAGVALGYLDQPGLTAERFLPDPFGAPGGRMYATGDLGYRTEDGLIEFVGRADDQVKIRGYRVEPREVEIVLARHPSVREVAVVAAGGSVDRRLVALVAPSGQVTPSELRRFAVEQLPDYQVPSSFVQVPELPTTEHGKRDRDELERLARDHIGRRDAMVEPVDRVERYLAGMWESLLGVEWISRRDDFFALGGNSLLAFRMQRRIERDLRVSVGTRQILTATDLAGLAEVIRVAGEAG</sequence>
<keyword evidence="3" id="KW-1185">Reference proteome</keyword>
<dbReference type="CDD" id="cd05930">
    <property type="entry name" value="A_NRPS"/>
    <property type="match status" value="1"/>
</dbReference>
<dbReference type="InterPro" id="IPR036736">
    <property type="entry name" value="ACP-like_sf"/>
</dbReference>
<dbReference type="Pfam" id="PF00550">
    <property type="entry name" value="PP-binding"/>
    <property type="match status" value="1"/>
</dbReference>
<dbReference type="Gene3D" id="1.10.1200.10">
    <property type="entry name" value="ACP-like"/>
    <property type="match status" value="1"/>
</dbReference>
<feature type="domain" description="Carrier" evidence="1">
    <location>
        <begin position="859"/>
        <end position="934"/>
    </location>
</feature>
<dbReference type="InterPro" id="IPR045851">
    <property type="entry name" value="AMP-bd_C_sf"/>
</dbReference>
<dbReference type="Pfam" id="PF13193">
    <property type="entry name" value="AMP-binding_C"/>
    <property type="match status" value="1"/>
</dbReference>
<dbReference type="PANTHER" id="PTHR45527">
    <property type="entry name" value="NONRIBOSOMAL PEPTIDE SYNTHETASE"/>
    <property type="match status" value="1"/>
</dbReference>
<dbReference type="InterPro" id="IPR000873">
    <property type="entry name" value="AMP-dep_synth/lig_dom"/>
</dbReference>
<dbReference type="InterPro" id="IPR042099">
    <property type="entry name" value="ANL_N_sf"/>
</dbReference>
<dbReference type="PANTHER" id="PTHR45527:SF1">
    <property type="entry name" value="FATTY ACID SYNTHASE"/>
    <property type="match status" value="1"/>
</dbReference>
<dbReference type="InterPro" id="IPR025110">
    <property type="entry name" value="AMP-bd_C"/>
</dbReference>
<dbReference type="Gene3D" id="3.90.820.10">
    <property type="entry name" value="Structural Genomics, Unknown Function 30-nov-00 1gh9 Mol_id"/>
    <property type="match status" value="1"/>
</dbReference>
<dbReference type="InterPro" id="IPR010071">
    <property type="entry name" value="AA_adenyl_dom"/>
</dbReference>
<proteinExistence type="predicted"/>
<reference evidence="2 3" key="1">
    <citation type="submission" date="2023-11" db="EMBL/GenBank/DDBJ databases">
        <title>Actinomadura monticuli sp. nov., isolated from volcanic ash.</title>
        <authorList>
            <person name="Lee S.D."/>
            <person name="Yang H."/>
            <person name="Kim I.S."/>
        </authorList>
    </citation>
    <scope>NUCLEOTIDE SEQUENCE [LARGE SCALE GENOMIC DNA]</scope>
    <source>
        <strain evidence="2 3">DLS-62</strain>
    </source>
</reference>
<comment type="caution">
    <text evidence="2">The sequence shown here is derived from an EMBL/GenBank/DDBJ whole genome shotgun (WGS) entry which is preliminary data.</text>
</comment>
<dbReference type="InterPro" id="IPR009081">
    <property type="entry name" value="PP-bd_ACP"/>
</dbReference>
<evidence type="ECO:0000313" key="3">
    <source>
        <dbReference type="Proteomes" id="UP001569963"/>
    </source>
</evidence>
<dbReference type="SUPFAM" id="SSF56801">
    <property type="entry name" value="Acetyl-CoA synthetase-like"/>
    <property type="match status" value="1"/>
</dbReference>
<dbReference type="Proteomes" id="UP001569963">
    <property type="component" value="Unassembled WGS sequence"/>
</dbReference>
<dbReference type="SMART" id="SM00923">
    <property type="entry name" value="MbtH"/>
    <property type="match status" value="1"/>
</dbReference>
<dbReference type="Pfam" id="PF03621">
    <property type="entry name" value="MbtH"/>
    <property type="match status" value="1"/>
</dbReference>
<dbReference type="RefSeq" id="WP_371947531.1">
    <property type="nucleotide sequence ID" value="NZ_JAXCEI010000002.1"/>
</dbReference>
<name>A0ABV4Q4W9_9ACTN</name>
<dbReference type="InterPro" id="IPR005153">
    <property type="entry name" value="MbtH-like_dom"/>
</dbReference>
<dbReference type="SUPFAM" id="SSF160582">
    <property type="entry name" value="MbtH-like"/>
    <property type="match status" value="1"/>
</dbReference>
<protein>
    <submittedName>
        <fullName evidence="2">Amino acid adenylation domain-containing protein</fullName>
    </submittedName>
</protein>
<dbReference type="PROSITE" id="PS00455">
    <property type="entry name" value="AMP_BINDING"/>
    <property type="match status" value="1"/>
</dbReference>
<dbReference type="EMBL" id="JAXCEI010000002">
    <property type="protein sequence ID" value="MFA1538190.1"/>
    <property type="molecule type" value="Genomic_DNA"/>
</dbReference>
<organism evidence="2 3">
    <name type="scientific">Actinomadura monticuli</name>
    <dbReference type="NCBI Taxonomy" id="3097367"/>
    <lineage>
        <taxon>Bacteria</taxon>
        <taxon>Bacillati</taxon>
        <taxon>Actinomycetota</taxon>
        <taxon>Actinomycetes</taxon>
        <taxon>Streptosporangiales</taxon>
        <taxon>Thermomonosporaceae</taxon>
        <taxon>Actinomadura</taxon>
    </lineage>
</organism>
<dbReference type="SUPFAM" id="SSF47336">
    <property type="entry name" value="ACP-like"/>
    <property type="match status" value="1"/>
</dbReference>
<accession>A0ABV4Q4W9</accession>
<dbReference type="InterPro" id="IPR020845">
    <property type="entry name" value="AMP-binding_CS"/>
</dbReference>
<gene>
    <name evidence="2" type="ORF">SM611_04545</name>
</gene>
<evidence type="ECO:0000259" key="1">
    <source>
        <dbReference type="PROSITE" id="PS50075"/>
    </source>
</evidence>
<dbReference type="Gene3D" id="3.40.50.12780">
    <property type="entry name" value="N-terminal domain of ligase-like"/>
    <property type="match status" value="1"/>
</dbReference>
<dbReference type="Pfam" id="PF00501">
    <property type="entry name" value="AMP-binding"/>
    <property type="match status" value="1"/>
</dbReference>
<dbReference type="InterPro" id="IPR038020">
    <property type="entry name" value="MbtH-like_sf"/>
</dbReference>
<dbReference type="NCBIfam" id="TIGR01733">
    <property type="entry name" value="AA-adenyl-dom"/>
    <property type="match status" value="1"/>
</dbReference>
<dbReference type="Gene3D" id="3.30.300.30">
    <property type="match status" value="1"/>
</dbReference>